<dbReference type="SUPFAM" id="SSF54001">
    <property type="entry name" value="Cysteine proteinases"/>
    <property type="match status" value="1"/>
</dbReference>
<evidence type="ECO:0008006" key="3">
    <source>
        <dbReference type="Google" id="ProtNLM"/>
    </source>
</evidence>
<protein>
    <recommendedName>
        <fullName evidence="3">Permuted papain-like amidase YaeF/Yiix C92 family enzyme</fullName>
    </recommendedName>
</protein>
<dbReference type="EMBL" id="MFNF01000043">
    <property type="protein sequence ID" value="OGH00647.1"/>
    <property type="molecule type" value="Genomic_DNA"/>
</dbReference>
<dbReference type="Proteomes" id="UP000177583">
    <property type="component" value="Unassembled WGS sequence"/>
</dbReference>
<evidence type="ECO:0000313" key="1">
    <source>
        <dbReference type="EMBL" id="OGH00647.1"/>
    </source>
</evidence>
<accession>A0A1F6GR53</accession>
<name>A0A1F6GR53_9PROT</name>
<dbReference type="AlphaFoldDB" id="A0A1F6GR53"/>
<organism evidence="1 2">
    <name type="scientific">Candidatus Lambdaproteobacteria bacterium RIFOXYD2_FULL_56_26</name>
    <dbReference type="NCBI Taxonomy" id="1817773"/>
    <lineage>
        <taxon>Bacteria</taxon>
        <taxon>Pseudomonadati</taxon>
        <taxon>Pseudomonadota</taxon>
        <taxon>Candidatus Lambdaproteobacteria</taxon>
    </lineage>
</organism>
<evidence type="ECO:0000313" key="2">
    <source>
        <dbReference type="Proteomes" id="UP000177583"/>
    </source>
</evidence>
<gene>
    <name evidence="1" type="ORF">A2557_03155</name>
</gene>
<proteinExistence type="predicted"/>
<sequence length="313" mass="36058">MRDLKKKFQAIHQEIKKPILEGHNTPFDRAVAGLFHWANETGKFFSTERQRQRVYGYLMQRLLEVAPGYESAQPLLGSAEEEAKFLAYKKKRILKLAQPCDVILVRGNQRISRIIQTLTTSPFSHAAIYWGEGMIIEAEPEGILVSPIEKYLHLDLRLSRPVMIDEEGLEKVKTFMIQKLVEQPKYDLANLERLLFKYLYVKFRPDTKVYLGGNTDFEQYYICSGLIAHAFHVAGYPVSPTMRFLNPKTPLNIPLEEPKDFLRLVVHHAKNYSQITPADFDSSPFFASIKYLLLDEVFYSVGVSPQTVVEEPE</sequence>
<dbReference type="InterPro" id="IPR038765">
    <property type="entry name" value="Papain-like_cys_pep_sf"/>
</dbReference>
<dbReference type="Gene3D" id="3.90.1720.10">
    <property type="entry name" value="endopeptidase domain like (from Nostoc punctiforme)"/>
    <property type="match status" value="1"/>
</dbReference>
<reference evidence="1 2" key="1">
    <citation type="journal article" date="2016" name="Nat. Commun.">
        <title>Thousands of microbial genomes shed light on interconnected biogeochemical processes in an aquifer system.</title>
        <authorList>
            <person name="Anantharaman K."/>
            <person name="Brown C.T."/>
            <person name="Hug L.A."/>
            <person name="Sharon I."/>
            <person name="Castelle C.J."/>
            <person name="Probst A.J."/>
            <person name="Thomas B.C."/>
            <person name="Singh A."/>
            <person name="Wilkins M.J."/>
            <person name="Karaoz U."/>
            <person name="Brodie E.L."/>
            <person name="Williams K.H."/>
            <person name="Hubbard S.S."/>
            <person name="Banfield J.F."/>
        </authorList>
    </citation>
    <scope>NUCLEOTIDE SEQUENCE [LARGE SCALE GENOMIC DNA]</scope>
</reference>
<comment type="caution">
    <text evidence="1">The sequence shown here is derived from an EMBL/GenBank/DDBJ whole genome shotgun (WGS) entry which is preliminary data.</text>
</comment>